<reference evidence="1 2" key="1">
    <citation type="submission" date="2018-11" db="EMBL/GenBank/DDBJ databases">
        <authorList>
            <consortium name="Pathogen Informatics"/>
        </authorList>
    </citation>
    <scope>NUCLEOTIDE SEQUENCE [LARGE SCALE GENOMIC DNA]</scope>
</reference>
<name>A0A3P7E0C1_WUCBA</name>
<proteinExistence type="predicted"/>
<gene>
    <name evidence="1" type="ORF">WBA_LOCUS3493</name>
</gene>
<dbReference type="Proteomes" id="UP000270924">
    <property type="component" value="Unassembled WGS sequence"/>
</dbReference>
<dbReference type="InParanoid" id="A0A3P7E0C1"/>
<dbReference type="EMBL" id="UYWW01001195">
    <property type="protein sequence ID" value="VDM10107.1"/>
    <property type="molecule type" value="Genomic_DNA"/>
</dbReference>
<keyword evidence="2" id="KW-1185">Reference proteome</keyword>
<accession>A0A3P7E0C1</accession>
<evidence type="ECO:0000313" key="2">
    <source>
        <dbReference type="Proteomes" id="UP000270924"/>
    </source>
</evidence>
<dbReference type="AlphaFoldDB" id="A0A3P7E0C1"/>
<sequence>MACNCACDIRVAYMAKGFPQAHYGQSDQLLLRAGAGLRKETAEGAPTSMKTKSGGSCQVFRFGKDFQFEKCSLNCSLVLVRLTEEKRDCLETLENS</sequence>
<evidence type="ECO:0000313" key="1">
    <source>
        <dbReference type="EMBL" id="VDM10107.1"/>
    </source>
</evidence>
<organism evidence="1 2">
    <name type="scientific">Wuchereria bancrofti</name>
    <dbReference type="NCBI Taxonomy" id="6293"/>
    <lineage>
        <taxon>Eukaryota</taxon>
        <taxon>Metazoa</taxon>
        <taxon>Ecdysozoa</taxon>
        <taxon>Nematoda</taxon>
        <taxon>Chromadorea</taxon>
        <taxon>Rhabditida</taxon>
        <taxon>Spirurina</taxon>
        <taxon>Spiruromorpha</taxon>
        <taxon>Filarioidea</taxon>
        <taxon>Onchocercidae</taxon>
        <taxon>Wuchereria</taxon>
    </lineage>
</organism>
<protein>
    <submittedName>
        <fullName evidence="1">Uncharacterized protein</fullName>
    </submittedName>
</protein>